<evidence type="ECO:0000256" key="2">
    <source>
        <dbReference type="ARBA" id="ARBA00022670"/>
    </source>
</evidence>
<protein>
    <recommendedName>
        <fullName evidence="6">Ubiquitin-like protease family profile domain-containing protein</fullName>
    </recommendedName>
</protein>
<dbReference type="AlphaFoldDB" id="A0AAE0KRU9"/>
<keyword evidence="4" id="KW-0788">Thiol protease</keyword>
<proteinExistence type="inferred from homology"/>
<evidence type="ECO:0000313" key="8">
    <source>
        <dbReference type="Proteomes" id="UP001190700"/>
    </source>
</evidence>
<evidence type="ECO:0000259" key="6">
    <source>
        <dbReference type="PROSITE" id="PS50600"/>
    </source>
</evidence>
<feature type="region of interest" description="Disordered" evidence="5">
    <location>
        <begin position="622"/>
        <end position="647"/>
    </location>
</feature>
<feature type="non-terminal residue" evidence="7">
    <location>
        <position position="1"/>
    </location>
</feature>
<dbReference type="SUPFAM" id="SSF54001">
    <property type="entry name" value="Cysteine proteinases"/>
    <property type="match status" value="1"/>
</dbReference>
<dbReference type="PANTHER" id="PTHR12606:SF1">
    <property type="entry name" value="UBIQUITIN-LIKE-SPECIFIC PROTEASE 1A"/>
    <property type="match status" value="1"/>
</dbReference>
<dbReference type="Proteomes" id="UP001190700">
    <property type="component" value="Unassembled WGS sequence"/>
</dbReference>
<dbReference type="GO" id="GO:0006508">
    <property type="term" value="P:proteolysis"/>
    <property type="evidence" value="ECO:0007669"/>
    <property type="project" value="UniProtKB-KW"/>
</dbReference>
<evidence type="ECO:0000256" key="5">
    <source>
        <dbReference type="SAM" id="MobiDB-lite"/>
    </source>
</evidence>
<comment type="similarity">
    <text evidence="1">Belongs to the peptidase C48 family.</text>
</comment>
<dbReference type="EMBL" id="LGRX02019531">
    <property type="protein sequence ID" value="KAK3258423.1"/>
    <property type="molecule type" value="Genomic_DNA"/>
</dbReference>
<comment type="caution">
    <text evidence="7">The sequence shown here is derived from an EMBL/GenBank/DDBJ whole genome shotgun (WGS) entry which is preliminary data.</text>
</comment>
<evidence type="ECO:0000256" key="4">
    <source>
        <dbReference type="ARBA" id="ARBA00022807"/>
    </source>
</evidence>
<dbReference type="PROSITE" id="PS50600">
    <property type="entry name" value="ULP_PROTEASE"/>
    <property type="match status" value="1"/>
</dbReference>
<dbReference type="PANTHER" id="PTHR12606">
    <property type="entry name" value="SENTRIN/SUMO-SPECIFIC PROTEASE"/>
    <property type="match status" value="1"/>
</dbReference>
<feature type="region of interest" description="Disordered" evidence="5">
    <location>
        <begin position="351"/>
        <end position="379"/>
    </location>
</feature>
<feature type="compositionally biased region" description="Low complexity" evidence="5">
    <location>
        <begin position="198"/>
        <end position="209"/>
    </location>
</feature>
<dbReference type="InterPro" id="IPR038765">
    <property type="entry name" value="Papain-like_cys_pep_sf"/>
</dbReference>
<keyword evidence="8" id="KW-1185">Reference proteome</keyword>
<organism evidence="7 8">
    <name type="scientific">Cymbomonas tetramitiformis</name>
    <dbReference type="NCBI Taxonomy" id="36881"/>
    <lineage>
        <taxon>Eukaryota</taxon>
        <taxon>Viridiplantae</taxon>
        <taxon>Chlorophyta</taxon>
        <taxon>Pyramimonadophyceae</taxon>
        <taxon>Pyramimonadales</taxon>
        <taxon>Pyramimonadaceae</taxon>
        <taxon>Cymbomonas</taxon>
    </lineage>
</organism>
<evidence type="ECO:0000256" key="3">
    <source>
        <dbReference type="ARBA" id="ARBA00022801"/>
    </source>
</evidence>
<feature type="compositionally biased region" description="Basic and acidic residues" evidence="5">
    <location>
        <begin position="182"/>
        <end position="197"/>
    </location>
</feature>
<sequence>NLEDFFVTNVPADAETLRPAGEATGGAPLVERAPGVACARSAAEDALPSLTPGEAAAAEGLAREAVLRLRGHEGARVRGAPKALAEGGASVYFVNGPDGRACASREGEMHRSNNVCVRVSATGELWYHCLAGTCSGRRRIQPPPAVDKGAELAGAPAVAQQEEADERRRTNVDESASDAAETESRGPGERNAARRGADGQATTTTAADDSPPLGRPAVGCAGVTGPERQRTTGKRRWSRVSGDSLEGDVDGRGVDVQRMVNGGSGERHAVVEDVDELSVAEGLAKGPSLGERRPAGGGVDELDTAEWCAAGARMGERQPAGGGAGLGSSLGAAGTVTGTSAVTLALEPPTPLAALGQHDPPAPSPEAGANPPEAPAVPGQQQVDWPMWQALHGPGDPTEVVARARCAAANLDLTRAQLLCLREQECLNDEVISLYLAVLQHRGLGLPGSQPRVHFFDALFHRHVVPTTDGVIDCARVQQRVAMRGRGIDRGYDASKCKVFVMPVFSPNHWALAVLDLRSGVATYFDSMPCGAKAPACLDHLCAVVNLMLAEPVTVGARKWTRATCTDAPCQDGPWDCGVFMLMGAERVAEDLPLDYSQDDVPAARMRITRAILDLGTTLTGAAPPVEQRQSADLAENRPMPPPALCPPDAAPVILLLSSTRLRPPPTVPLKRPA</sequence>
<evidence type="ECO:0000313" key="7">
    <source>
        <dbReference type="EMBL" id="KAK3258423.1"/>
    </source>
</evidence>
<accession>A0AAE0KRU9</accession>
<dbReference type="Gene3D" id="3.40.395.10">
    <property type="entry name" value="Adenoviral Proteinase, Chain A"/>
    <property type="match status" value="1"/>
</dbReference>
<name>A0AAE0KRU9_9CHLO</name>
<feature type="region of interest" description="Disordered" evidence="5">
    <location>
        <begin position="137"/>
        <end position="251"/>
    </location>
</feature>
<keyword evidence="2" id="KW-0645">Protease</keyword>
<dbReference type="InterPro" id="IPR003653">
    <property type="entry name" value="Peptidase_C48_C"/>
</dbReference>
<evidence type="ECO:0000256" key="1">
    <source>
        <dbReference type="ARBA" id="ARBA00005234"/>
    </source>
</evidence>
<dbReference type="GO" id="GO:0016926">
    <property type="term" value="P:protein desumoylation"/>
    <property type="evidence" value="ECO:0007669"/>
    <property type="project" value="TreeGrafter"/>
</dbReference>
<dbReference type="Pfam" id="PF02902">
    <property type="entry name" value="Peptidase_C48"/>
    <property type="match status" value="1"/>
</dbReference>
<dbReference type="GO" id="GO:0005634">
    <property type="term" value="C:nucleus"/>
    <property type="evidence" value="ECO:0007669"/>
    <property type="project" value="TreeGrafter"/>
</dbReference>
<gene>
    <name evidence="7" type="ORF">CYMTET_32510</name>
</gene>
<reference evidence="7 8" key="1">
    <citation type="journal article" date="2015" name="Genome Biol. Evol.">
        <title>Comparative Genomics of a Bacterivorous Green Alga Reveals Evolutionary Causalities and Consequences of Phago-Mixotrophic Mode of Nutrition.</title>
        <authorList>
            <person name="Burns J.A."/>
            <person name="Paasch A."/>
            <person name="Narechania A."/>
            <person name="Kim E."/>
        </authorList>
    </citation>
    <scope>NUCLEOTIDE SEQUENCE [LARGE SCALE GENOMIC DNA]</scope>
    <source>
        <strain evidence="7 8">PLY_AMNH</strain>
    </source>
</reference>
<keyword evidence="3" id="KW-0378">Hydrolase</keyword>
<feature type="domain" description="Ubiquitin-like protease family profile" evidence="6">
    <location>
        <begin position="411"/>
        <end position="588"/>
    </location>
</feature>
<dbReference type="GO" id="GO:0016929">
    <property type="term" value="F:deSUMOylase activity"/>
    <property type="evidence" value="ECO:0007669"/>
    <property type="project" value="TreeGrafter"/>
</dbReference>